<keyword evidence="3" id="KW-1185">Reference proteome</keyword>
<dbReference type="VEuPathDB" id="FungiDB:CC1G_01922"/>
<organism evidence="2 3">
    <name type="scientific">Coprinopsis cinerea (strain Okayama-7 / 130 / ATCC MYA-4618 / FGSC 9003)</name>
    <name type="common">Inky cap fungus</name>
    <name type="synonym">Hormographiella aspergillata</name>
    <dbReference type="NCBI Taxonomy" id="240176"/>
    <lineage>
        <taxon>Eukaryota</taxon>
        <taxon>Fungi</taxon>
        <taxon>Dikarya</taxon>
        <taxon>Basidiomycota</taxon>
        <taxon>Agaricomycotina</taxon>
        <taxon>Agaricomycetes</taxon>
        <taxon>Agaricomycetidae</taxon>
        <taxon>Agaricales</taxon>
        <taxon>Agaricineae</taxon>
        <taxon>Psathyrellaceae</taxon>
        <taxon>Coprinopsis</taxon>
    </lineage>
</organism>
<name>A8N5Z1_COPC7</name>
<feature type="region of interest" description="Disordered" evidence="1">
    <location>
        <begin position="1"/>
        <end position="59"/>
    </location>
</feature>
<proteinExistence type="predicted"/>
<protein>
    <submittedName>
        <fullName evidence="2">Uncharacterized protein</fullName>
    </submittedName>
</protein>
<dbReference type="HOGENOM" id="CLU_548607_0_0_1"/>
<dbReference type="KEGG" id="cci:CC1G_01922"/>
<dbReference type="InParanoid" id="A8N5Z1"/>
<feature type="compositionally biased region" description="Pro residues" evidence="1">
    <location>
        <begin position="241"/>
        <end position="262"/>
    </location>
</feature>
<dbReference type="EMBL" id="AACS02000003">
    <property type="protein sequence ID" value="EAU91433.2"/>
    <property type="molecule type" value="Genomic_DNA"/>
</dbReference>
<feature type="compositionally biased region" description="Basic and acidic residues" evidence="1">
    <location>
        <begin position="438"/>
        <end position="447"/>
    </location>
</feature>
<comment type="caution">
    <text evidence="2">The sequence shown here is derived from an EMBL/GenBank/DDBJ whole genome shotgun (WGS) entry which is preliminary data.</text>
</comment>
<evidence type="ECO:0000313" key="2">
    <source>
        <dbReference type="EMBL" id="EAU91433.2"/>
    </source>
</evidence>
<feature type="compositionally biased region" description="Low complexity" evidence="1">
    <location>
        <begin position="421"/>
        <end position="433"/>
    </location>
</feature>
<dbReference type="Proteomes" id="UP000001861">
    <property type="component" value="Unassembled WGS sequence"/>
</dbReference>
<feature type="compositionally biased region" description="Polar residues" evidence="1">
    <location>
        <begin position="368"/>
        <end position="379"/>
    </location>
</feature>
<feature type="compositionally biased region" description="Pro residues" evidence="1">
    <location>
        <begin position="337"/>
        <end position="346"/>
    </location>
</feature>
<feature type="region of interest" description="Disordered" evidence="1">
    <location>
        <begin position="216"/>
        <end position="497"/>
    </location>
</feature>
<gene>
    <name evidence="2" type="ORF">CC1G_01922</name>
</gene>
<reference evidence="2 3" key="1">
    <citation type="journal article" date="2010" name="Proc. Natl. Acad. Sci. U.S.A.">
        <title>Insights into evolution of multicellular fungi from the assembled chromosomes of the mushroom Coprinopsis cinerea (Coprinus cinereus).</title>
        <authorList>
            <person name="Stajich J.E."/>
            <person name="Wilke S.K."/>
            <person name="Ahren D."/>
            <person name="Au C.H."/>
            <person name="Birren B.W."/>
            <person name="Borodovsky M."/>
            <person name="Burns C."/>
            <person name="Canback B."/>
            <person name="Casselton L.A."/>
            <person name="Cheng C.K."/>
            <person name="Deng J."/>
            <person name="Dietrich F.S."/>
            <person name="Fargo D.C."/>
            <person name="Farman M.L."/>
            <person name="Gathman A.C."/>
            <person name="Goldberg J."/>
            <person name="Guigo R."/>
            <person name="Hoegger P.J."/>
            <person name="Hooker J.B."/>
            <person name="Huggins A."/>
            <person name="James T.Y."/>
            <person name="Kamada T."/>
            <person name="Kilaru S."/>
            <person name="Kodira C."/>
            <person name="Kues U."/>
            <person name="Kupfer D."/>
            <person name="Kwan H.S."/>
            <person name="Lomsadze A."/>
            <person name="Li W."/>
            <person name="Lilly W.W."/>
            <person name="Ma L.J."/>
            <person name="Mackey A.J."/>
            <person name="Manning G."/>
            <person name="Martin F."/>
            <person name="Muraguchi H."/>
            <person name="Natvig D.O."/>
            <person name="Palmerini H."/>
            <person name="Ramesh M.A."/>
            <person name="Rehmeyer C.J."/>
            <person name="Roe B.A."/>
            <person name="Shenoy N."/>
            <person name="Stanke M."/>
            <person name="Ter-Hovhannisyan V."/>
            <person name="Tunlid A."/>
            <person name="Velagapudi R."/>
            <person name="Vision T.J."/>
            <person name="Zeng Q."/>
            <person name="Zolan M.E."/>
            <person name="Pukkila P.J."/>
        </authorList>
    </citation>
    <scope>NUCLEOTIDE SEQUENCE [LARGE SCALE GENOMIC DNA]</scope>
    <source>
        <strain evidence="3">Okayama-7 / 130 / ATCC MYA-4618 / FGSC 9003</strain>
    </source>
</reference>
<evidence type="ECO:0000313" key="3">
    <source>
        <dbReference type="Proteomes" id="UP000001861"/>
    </source>
</evidence>
<feature type="compositionally biased region" description="Low complexity" evidence="1">
    <location>
        <begin position="456"/>
        <end position="472"/>
    </location>
</feature>
<dbReference type="AlphaFoldDB" id="A8N5Z1"/>
<dbReference type="GeneID" id="6006725"/>
<dbReference type="RefSeq" id="XP_001830286.2">
    <property type="nucleotide sequence ID" value="XM_001830234.2"/>
</dbReference>
<accession>A8N5Z1</accession>
<feature type="compositionally biased region" description="Basic and acidic residues" evidence="1">
    <location>
        <begin position="231"/>
        <end position="240"/>
    </location>
</feature>
<sequence>MSLFDDDILPNPFAHDAPDPRAFSPAPDGNSHSTLWPDREQIEGPPATSGSKRRPSFGGIVHVHDQDYDICKDDSTNGTESPKPYRYIGALYTPGESSKSRGVSPMISNLSGNSLRDAFINFPKPPSPLRDVSSLLHPRDEELIFPDDLDDLRSLKLPPLNGKHWLASATTGRDGHGTPIRDAKPQAVYEHNRRLWNRIDPERPPERPRLLVDSLEKIPQHIGTGPPTTEVSEKPRERPPVPRLPPLRSPSLPPPLSIPPVAPSSLPTQSPARPPQAKPSIPSHHLPHPLKASSSGRSTDDRLPLPGTSFRPTLRVNQVSAWSDPRSKVLLPEPATYRPPPPPEPPLVRTQPYPLSVSPPTRLPPNHTPTVASSSSHPITEQPRELPKPQQKTELAPIRTQTTSRTKRQIQKSPSKEAFLAAASIKTSKSTSKQRVLSAEKEGGNSDHEDEDYEPAKATTATASKTSMSRSSSEAKDSGTKKRYPCPVEGRMMFSVT</sequence>
<evidence type="ECO:0000256" key="1">
    <source>
        <dbReference type="SAM" id="MobiDB-lite"/>
    </source>
</evidence>